<protein>
    <submittedName>
        <fullName evidence="8">FAD dependent oxidoreductase</fullName>
    </submittedName>
</protein>
<name>A0A0P0Z340_9HYPH</name>
<dbReference type="InterPro" id="IPR006076">
    <property type="entry name" value="FAD-dep_OxRdtase"/>
</dbReference>
<dbReference type="InterPro" id="IPR038299">
    <property type="entry name" value="DAO_C_sf"/>
</dbReference>
<dbReference type="Gene3D" id="3.30.9.10">
    <property type="entry name" value="D-Amino Acid Oxidase, subunit A, domain 2"/>
    <property type="match status" value="1"/>
</dbReference>
<dbReference type="EMBL" id="LC066377">
    <property type="protein sequence ID" value="BAT28467.1"/>
    <property type="molecule type" value="Genomic_DNA"/>
</dbReference>
<dbReference type="SUPFAM" id="SSF51905">
    <property type="entry name" value="FAD/NAD(P)-binding domain"/>
    <property type="match status" value="1"/>
</dbReference>
<keyword evidence="4" id="KW-0274">FAD</keyword>
<evidence type="ECO:0000256" key="4">
    <source>
        <dbReference type="ARBA" id="ARBA00022827"/>
    </source>
</evidence>
<dbReference type="Gene3D" id="1.10.8.870">
    <property type="entry name" value="Alpha-glycerophosphate oxidase, cap domain"/>
    <property type="match status" value="1"/>
</dbReference>
<evidence type="ECO:0000259" key="7">
    <source>
        <dbReference type="Pfam" id="PF16901"/>
    </source>
</evidence>
<dbReference type="RefSeq" id="WP_062226089.1">
    <property type="nucleotide sequence ID" value="NZ_BBWR01000002.1"/>
</dbReference>
<evidence type="ECO:0000256" key="1">
    <source>
        <dbReference type="ARBA" id="ARBA00001974"/>
    </source>
</evidence>
<dbReference type="InterPro" id="IPR031656">
    <property type="entry name" value="DAO_C"/>
</dbReference>
<reference evidence="8" key="1">
    <citation type="journal article" date="2015" name="Proc. Natl. Acad. Sci. U.S.A.">
        <title>Bacterial clade with the ribosomal RNA operon on a small plasmid rather than the chromosome.</title>
        <authorList>
            <person name="Anda M."/>
            <person name="Ohtsubo Y."/>
            <person name="Okubo T."/>
            <person name="Sugawara M."/>
            <person name="Nagata Y."/>
            <person name="Tsuda M."/>
            <person name="Minamisawa K."/>
            <person name="Mitsui H."/>
        </authorList>
    </citation>
    <scope>NUCLEOTIDE SEQUENCE</scope>
    <source>
        <strain evidence="8">JCM 14755</strain>
    </source>
</reference>
<dbReference type="Pfam" id="PF16901">
    <property type="entry name" value="DAO_C"/>
    <property type="match status" value="1"/>
</dbReference>
<dbReference type="InterPro" id="IPR000447">
    <property type="entry name" value="G3P_DH_FAD-dep"/>
</dbReference>
<comment type="cofactor">
    <cofactor evidence="1">
        <name>FAD</name>
        <dbReference type="ChEBI" id="CHEBI:57692"/>
    </cofactor>
</comment>
<dbReference type="SUPFAM" id="SSF54373">
    <property type="entry name" value="FAD-linked reductases, C-terminal domain"/>
    <property type="match status" value="1"/>
</dbReference>
<evidence type="ECO:0000313" key="8">
    <source>
        <dbReference type="EMBL" id="BAT28467.1"/>
    </source>
</evidence>
<dbReference type="PANTHER" id="PTHR11985:SF15">
    <property type="entry name" value="GLYCEROL-3-PHOSPHATE DEHYDROGENASE, MITOCHONDRIAL"/>
    <property type="match status" value="1"/>
</dbReference>
<feature type="domain" description="Alpha-glycerophosphate oxidase C-terminal" evidence="7">
    <location>
        <begin position="409"/>
        <end position="533"/>
    </location>
</feature>
<dbReference type="PANTHER" id="PTHR11985">
    <property type="entry name" value="GLYCEROL-3-PHOSPHATE DEHYDROGENASE"/>
    <property type="match status" value="1"/>
</dbReference>
<dbReference type="GO" id="GO:0046168">
    <property type="term" value="P:glycerol-3-phosphate catabolic process"/>
    <property type="evidence" value="ECO:0007669"/>
    <property type="project" value="TreeGrafter"/>
</dbReference>
<dbReference type="OrthoDB" id="9766796at2"/>
<dbReference type="GO" id="GO:0004368">
    <property type="term" value="F:glycerol-3-phosphate dehydrogenase (quinone) activity"/>
    <property type="evidence" value="ECO:0007669"/>
    <property type="project" value="InterPro"/>
</dbReference>
<proteinExistence type="inferred from homology"/>
<comment type="similarity">
    <text evidence="2">Belongs to the FAD-dependent glycerol-3-phosphate dehydrogenase family.</text>
</comment>
<sequence>MSSNVQSYDVVILGAGVNGAGLFRDLCEQGLSCLIVDKGDFGGGTSAAPSRLIHGGIKYLETGEFGLVRQSTLERNLLLRNAPHCVYPLPTLIPIFSWTRGAWAAVRTLFGSATAPRSRGAAIVKIGLSLYDLYGARHRVMPRHRVLSRRKALAAIPALTPAIVAAGTYYDAWIARPERLVFELVADGIAASPGSKAMSWTSILGLEADRIALVAEDGQEDTVSARIIVNAAGPWIDHVNAALGTPSRLIGGTKGSHILMDHPELVKMLSGRMIYFEADDGRICLVYDYLGRALVGSTDIKADNPDSVTCEDAEIDYLLASLKGLLPGLSFDRSQIVYAYSGIRPLPASDAANVGLISRDHSAPVLEPAGGRTVPIISLVGGKWTTFRGFAAEVADTILERLGQTRRRSTETLPIGGGRDYPANGAARRAWCADCSRETGLAPDRIATLLARYGSTARDIARHEAQFGSERLANAHDYGLAEIDYILAKEQVKHLSDIVLRRTTLAVTGALTMRDMQAIAQRAAQVLGWSDDRLDEEVTQTAAWLRESGRLRL</sequence>
<feature type="domain" description="FAD dependent oxidoreductase" evidence="6">
    <location>
        <begin position="9"/>
        <end position="354"/>
    </location>
</feature>
<dbReference type="PRINTS" id="PR01001">
    <property type="entry name" value="FADG3PDH"/>
</dbReference>
<accession>A0A0P0Z340</accession>
<dbReference type="InterPro" id="IPR036188">
    <property type="entry name" value="FAD/NAD-bd_sf"/>
</dbReference>
<keyword evidence="3" id="KW-0285">Flavoprotein</keyword>
<dbReference type="Pfam" id="PF01266">
    <property type="entry name" value="DAO"/>
    <property type="match status" value="1"/>
</dbReference>
<evidence type="ECO:0000259" key="6">
    <source>
        <dbReference type="Pfam" id="PF01266"/>
    </source>
</evidence>
<evidence type="ECO:0000256" key="2">
    <source>
        <dbReference type="ARBA" id="ARBA00007330"/>
    </source>
</evidence>
<keyword evidence="5" id="KW-0560">Oxidoreductase</keyword>
<dbReference type="Gene3D" id="3.50.50.60">
    <property type="entry name" value="FAD/NAD(P)-binding domain"/>
    <property type="match status" value="1"/>
</dbReference>
<evidence type="ECO:0000256" key="5">
    <source>
        <dbReference type="ARBA" id="ARBA00023002"/>
    </source>
</evidence>
<organism evidence="8">
    <name type="scientific">Aureimonas frigidaquae</name>
    <dbReference type="NCBI Taxonomy" id="424757"/>
    <lineage>
        <taxon>Bacteria</taxon>
        <taxon>Pseudomonadati</taxon>
        <taxon>Pseudomonadota</taxon>
        <taxon>Alphaproteobacteria</taxon>
        <taxon>Hyphomicrobiales</taxon>
        <taxon>Aurantimonadaceae</taxon>
        <taxon>Aureimonas</taxon>
    </lineage>
</organism>
<dbReference type="AlphaFoldDB" id="A0A0P0Z340"/>
<evidence type="ECO:0000256" key="3">
    <source>
        <dbReference type="ARBA" id="ARBA00022630"/>
    </source>
</evidence>